<evidence type="ECO:0000256" key="1">
    <source>
        <dbReference type="SAM" id="Phobius"/>
    </source>
</evidence>
<comment type="caution">
    <text evidence="2">The sequence shown here is derived from an EMBL/GenBank/DDBJ whole genome shotgun (WGS) entry which is preliminary data.</text>
</comment>
<keyword evidence="1" id="KW-1133">Transmembrane helix</keyword>
<keyword evidence="1" id="KW-0812">Transmembrane</keyword>
<accession>A0A5N0VQL1</accession>
<dbReference type="Proteomes" id="UP000319769">
    <property type="component" value="Unassembled WGS sequence"/>
</dbReference>
<evidence type="ECO:0000313" key="3">
    <source>
        <dbReference type="Proteomes" id="UP000319769"/>
    </source>
</evidence>
<keyword evidence="3" id="KW-1185">Reference proteome</keyword>
<feature type="transmembrane region" description="Helical" evidence="1">
    <location>
        <begin position="12"/>
        <end position="40"/>
    </location>
</feature>
<evidence type="ECO:0000313" key="2">
    <source>
        <dbReference type="EMBL" id="KAA9166901.1"/>
    </source>
</evidence>
<feature type="transmembrane region" description="Helical" evidence="1">
    <location>
        <begin position="46"/>
        <end position="66"/>
    </location>
</feature>
<dbReference type="EMBL" id="VMNW02000001">
    <property type="protein sequence ID" value="KAA9166901.1"/>
    <property type="molecule type" value="Genomic_DNA"/>
</dbReference>
<keyword evidence="1" id="KW-0472">Membrane</keyword>
<name>A0A5N0VQL1_9PSEU</name>
<proteinExistence type="predicted"/>
<sequence>MRRRDESRSALVRRALLVACGMAICGLVMLAAVLLAATVLDRGSPLTAAFVAVATIFGSAAAGLALRAAVTRLLSAA</sequence>
<dbReference type="AlphaFoldDB" id="A0A5N0VQL1"/>
<protein>
    <submittedName>
        <fullName evidence="2">Uncharacterized protein</fullName>
    </submittedName>
</protein>
<organism evidence="2 3">
    <name type="scientific">Amycolatopsis acidicola</name>
    <dbReference type="NCBI Taxonomy" id="2596893"/>
    <lineage>
        <taxon>Bacteria</taxon>
        <taxon>Bacillati</taxon>
        <taxon>Actinomycetota</taxon>
        <taxon>Actinomycetes</taxon>
        <taxon>Pseudonocardiales</taxon>
        <taxon>Pseudonocardiaceae</taxon>
        <taxon>Amycolatopsis</taxon>
    </lineage>
</organism>
<reference evidence="2" key="1">
    <citation type="submission" date="2019-09" db="EMBL/GenBank/DDBJ databases">
        <authorList>
            <person name="Teo W.F.A."/>
            <person name="Duangmal K."/>
        </authorList>
    </citation>
    <scope>NUCLEOTIDE SEQUENCE [LARGE SCALE GENOMIC DNA]</scope>
    <source>
        <strain evidence="2">K81G1</strain>
    </source>
</reference>
<dbReference type="RefSeq" id="WP_144758333.1">
    <property type="nucleotide sequence ID" value="NZ_VMNW02000001.1"/>
</dbReference>
<gene>
    <name evidence="2" type="ORF">FPZ12_001545</name>
</gene>